<dbReference type="InterPro" id="IPR027417">
    <property type="entry name" value="P-loop_NTPase"/>
</dbReference>
<feature type="region of interest" description="Disordered" evidence="1">
    <location>
        <begin position="61"/>
        <end position="111"/>
    </location>
</feature>
<comment type="caution">
    <text evidence="2">The sequence shown here is derived from an EMBL/GenBank/DDBJ whole genome shotgun (WGS) entry which is preliminary data.</text>
</comment>
<dbReference type="SUPFAM" id="SSF52540">
    <property type="entry name" value="P-loop containing nucleoside triphosphate hydrolases"/>
    <property type="match status" value="1"/>
</dbReference>
<sequence>MIAGLEKITAGDLLIDGVRANEIDPSERGLAMVFQSDALYPHMTVAESMGFALKNRRRFRRRKGAQGARGSRGAVAFASTRPAAEGAAGRPAPACRYRPRHRAQSQSVPVR</sequence>
<evidence type="ECO:0008006" key="4">
    <source>
        <dbReference type="Google" id="ProtNLM"/>
    </source>
</evidence>
<protein>
    <recommendedName>
        <fullName evidence="4">Oligopeptide/dipeptide ABC transporter C-terminal domain-containing protein</fullName>
    </recommendedName>
</protein>
<reference evidence="2" key="1">
    <citation type="submission" date="2022-03" db="EMBL/GenBank/DDBJ databases">
        <authorList>
            <person name="Brunel B."/>
        </authorList>
    </citation>
    <scope>NUCLEOTIDE SEQUENCE</scope>
    <source>
        <strain evidence="2">STM4922sample</strain>
    </source>
</reference>
<evidence type="ECO:0000313" key="2">
    <source>
        <dbReference type="EMBL" id="CAH2404240.1"/>
    </source>
</evidence>
<feature type="compositionally biased region" description="Low complexity" evidence="1">
    <location>
        <begin position="65"/>
        <end position="96"/>
    </location>
</feature>
<proteinExistence type="predicted"/>
<name>A0ABM9E549_9HYPH</name>
<keyword evidence="3" id="KW-1185">Reference proteome</keyword>
<dbReference type="PANTHER" id="PTHR43875:SF3">
    <property type="entry name" value="MALTOSE_MALTODEXTRIN IMPORT ATP-BINDING PROTEIN MALK"/>
    <property type="match status" value="1"/>
</dbReference>
<dbReference type="InterPro" id="IPR047641">
    <property type="entry name" value="ABC_transpr_MalK/UgpC-like"/>
</dbReference>
<gene>
    <name evidence="2" type="ORF">MES4922_350053</name>
</gene>
<accession>A0ABM9E549</accession>
<evidence type="ECO:0000256" key="1">
    <source>
        <dbReference type="SAM" id="MobiDB-lite"/>
    </source>
</evidence>
<dbReference type="EMBL" id="CAKXZS010000029">
    <property type="protein sequence ID" value="CAH2404240.1"/>
    <property type="molecule type" value="Genomic_DNA"/>
</dbReference>
<dbReference type="PANTHER" id="PTHR43875">
    <property type="entry name" value="MALTODEXTRIN IMPORT ATP-BINDING PROTEIN MSMX"/>
    <property type="match status" value="1"/>
</dbReference>
<evidence type="ECO:0000313" key="3">
    <source>
        <dbReference type="Proteomes" id="UP001152604"/>
    </source>
</evidence>
<organism evidence="2 3">
    <name type="scientific">Mesorhizobium ventifaucium</name>
    <dbReference type="NCBI Taxonomy" id="666020"/>
    <lineage>
        <taxon>Bacteria</taxon>
        <taxon>Pseudomonadati</taxon>
        <taxon>Pseudomonadota</taxon>
        <taxon>Alphaproteobacteria</taxon>
        <taxon>Hyphomicrobiales</taxon>
        <taxon>Phyllobacteriaceae</taxon>
        <taxon>Mesorhizobium</taxon>
    </lineage>
</organism>
<dbReference type="Proteomes" id="UP001152604">
    <property type="component" value="Unassembled WGS sequence"/>
</dbReference>
<dbReference type="Gene3D" id="3.40.50.300">
    <property type="entry name" value="P-loop containing nucleotide triphosphate hydrolases"/>
    <property type="match status" value="1"/>
</dbReference>